<dbReference type="Proteomes" id="UP001597541">
    <property type="component" value="Unassembled WGS sequence"/>
</dbReference>
<comment type="caution">
    <text evidence="1">The sequence shown here is derived from an EMBL/GenBank/DDBJ whole genome shotgun (WGS) entry which is preliminary data.</text>
</comment>
<organism evidence="1 2">
    <name type="scientific">Paenibacillus gansuensis</name>
    <dbReference type="NCBI Taxonomy" id="306542"/>
    <lineage>
        <taxon>Bacteria</taxon>
        <taxon>Bacillati</taxon>
        <taxon>Bacillota</taxon>
        <taxon>Bacilli</taxon>
        <taxon>Bacillales</taxon>
        <taxon>Paenibacillaceae</taxon>
        <taxon>Paenibacillus</taxon>
    </lineage>
</organism>
<evidence type="ECO:0000313" key="1">
    <source>
        <dbReference type="EMBL" id="MFD2610899.1"/>
    </source>
</evidence>
<sequence>MDHEVGKGHAYEVTDLEDHAGLLQEIRQLESRMREELGEEITLISYSKNDKDISGCRAGLAD</sequence>
<dbReference type="EMBL" id="JBHUME010000002">
    <property type="protein sequence ID" value="MFD2610899.1"/>
    <property type="molecule type" value="Genomic_DNA"/>
</dbReference>
<protein>
    <submittedName>
        <fullName evidence="1">Uncharacterized protein</fullName>
    </submittedName>
</protein>
<keyword evidence="2" id="KW-1185">Reference proteome</keyword>
<gene>
    <name evidence="1" type="ORF">ACFSUF_00515</name>
</gene>
<proteinExistence type="predicted"/>
<accession>A0ABW5P706</accession>
<reference evidence="2" key="1">
    <citation type="journal article" date="2019" name="Int. J. Syst. Evol. Microbiol.">
        <title>The Global Catalogue of Microorganisms (GCM) 10K type strain sequencing project: providing services to taxonomists for standard genome sequencing and annotation.</title>
        <authorList>
            <consortium name="The Broad Institute Genomics Platform"/>
            <consortium name="The Broad Institute Genome Sequencing Center for Infectious Disease"/>
            <person name="Wu L."/>
            <person name="Ma J."/>
        </authorList>
    </citation>
    <scope>NUCLEOTIDE SEQUENCE [LARGE SCALE GENOMIC DNA]</scope>
    <source>
        <strain evidence="2">KCTC 3950</strain>
    </source>
</reference>
<evidence type="ECO:0000313" key="2">
    <source>
        <dbReference type="Proteomes" id="UP001597541"/>
    </source>
</evidence>
<dbReference type="RefSeq" id="WP_377599057.1">
    <property type="nucleotide sequence ID" value="NZ_JBHUME010000002.1"/>
</dbReference>
<name>A0ABW5P706_9BACL</name>